<evidence type="ECO:0000313" key="3">
    <source>
        <dbReference type="Proteomes" id="UP000271241"/>
    </source>
</evidence>
<feature type="compositionally biased region" description="Basic and acidic residues" evidence="1">
    <location>
        <begin position="155"/>
        <end position="164"/>
    </location>
</feature>
<reference evidence="3" key="1">
    <citation type="journal article" date="2018" name="Nat. Microbiol.">
        <title>Leveraging single-cell genomics to expand the fungal tree of life.</title>
        <authorList>
            <person name="Ahrendt S.R."/>
            <person name="Quandt C.A."/>
            <person name="Ciobanu D."/>
            <person name="Clum A."/>
            <person name="Salamov A."/>
            <person name="Andreopoulos B."/>
            <person name="Cheng J.F."/>
            <person name="Woyke T."/>
            <person name="Pelin A."/>
            <person name="Henrissat B."/>
            <person name="Reynolds N.K."/>
            <person name="Benny G.L."/>
            <person name="Smith M.E."/>
            <person name="James T.Y."/>
            <person name="Grigoriev I.V."/>
        </authorList>
    </citation>
    <scope>NUCLEOTIDE SEQUENCE [LARGE SCALE GENOMIC DNA]</scope>
    <source>
        <strain evidence="3">RSA 1356</strain>
    </source>
</reference>
<sequence>MYLRHPPQQQAYVPGGQSVHTGPYPSMGATRMPHERGYPTGQPLYSGGYVPGVMMETPPGTSAALEYAQTFPMYVAQQTAPATPAHNMGRRPPPRSTELFDPNRPNSRARRQQRTRRDGAMQPQTQAQRVSRPESDDSENGSRTSTASNATGRSRTSEPRKRTDGLLFDYSAQQAYEGVKPTDPLPQVSHILQVIAADADDQLVDVRVPNATLKRLPPSEQHTRGCLLAIFRNASLAREALIGTPDNLRYRLAPWQPTVHPHHSMADNASERSAS</sequence>
<gene>
    <name evidence="2" type="ORF">THASP1DRAFT_33359</name>
</gene>
<dbReference type="Proteomes" id="UP000271241">
    <property type="component" value="Unassembled WGS sequence"/>
</dbReference>
<dbReference type="OrthoDB" id="278430at2759"/>
<feature type="region of interest" description="Disordered" evidence="1">
    <location>
        <begin position="82"/>
        <end position="165"/>
    </location>
</feature>
<dbReference type="EMBL" id="KZ993423">
    <property type="protein sequence ID" value="RKP04829.1"/>
    <property type="molecule type" value="Genomic_DNA"/>
</dbReference>
<evidence type="ECO:0000313" key="2">
    <source>
        <dbReference type="EMBL" id="RKP04829.1"/>
    </source>
</evidence>
<feature type="compositionally biased region" description="Polar residues" evidence="1">
    <location>
        <begin position="141"/>
        <end position="154"/>
    </location>
</feature>
<dbReference type="AlphaFoldDB" id="A0A4V1IVQ0"/>
<name>A0A4V1IVQ0_9FUNG</name>
<accession>A0A4V1IVQ0</accession>
<proteinExistence type="predicted"/>
<feature type="region of interest" description="Disordered" evidence="1">
    <location>
        <begin position="1"/>
        <end position="40"/>
    </location>
</feature>
<protein>
    <submittedName>
        <fullName evidence="2">Uncharacterized protein</fullName>
    </submittedName>
</protein>
<evidence type="ECO:0000256" key="1">
    <source>
        <dbReference type="SAM" id="MobiDB-lite"/>
    </source>
</evidence>
<organism evidence="2 3">
    <name type="scientific">Thamnocephalis sphaerospora</name>
    <dbReference type="NCBI Taxonomy" id="78915"/>
    <lineage>
        <taxon>Eukaryota</taxon>
        <taxon>Fungi</taxon>
        <taxon>Fungi incertae sedis</taxon>
        <taxon>Zoopagomycota</taxon>
        <taxon>Zoopagomycotina</taxon>
        <taxon>Zoopagomycetes</taxon>
        <taxon>Zoopagales</taxon>
        <taxon>Sigmoideomycetaceae</taxon>
        <taxon>Thamnocephalis</taxon>
    </lineage>
</organism>
<keyword evidence="3" id="KW-1185">Reference proteome</keyword>
<dbReference type="STRING" id="78915.A0A4V1IVQ0"/>